<dbReference type="OrthoDB" id="409725at2759"/>
<evidence type="ECO:0000313" key="8">
    <source>
        <dbReference type="Proteomes" id="UP000799777"/>
    </source>
</evidence>
<name>A0A9P4HI47_9PLEO</name>
<evidence type="ECO:0000313" key="7">
    <source>
        <dbReference type="EMBL" id="KAF2035003.1"/>
    </source>
</evidence>
<dbReference type="EMBL" id="ML978159">
    <property type="protein sequence ID" value="KAF2035003.1"/>
    <property type="molecule type" value="Genomic_DNA"/>
</dbReference>
<feature type="transmembrane region" description="Helical" evidence="5">
    <location>
        <begin position="386"/>
        <end position="406"/>
    </location>
</feature>
<sequence length="662" mass="71179">MEKQSKTTTGWNSFITDQVNLMVASKPLRDISFAAILLGVTLNVLDCVSTGLLIFPTSENGSTTFTGLQTQAMSLYVMSTIISQLVMTLGGSLFPGAMGSMLIEVLPFLRNIASVIQKRLGEGHPGILPTVMAAYIMTSFLVGFVFILLGLLRCGKLVAYFPGTVLTGAIGAIGVSLFVLGLELTLPASSEHLSIHTTRHVLFDRTHLPLLFASVGIALFISISVRSALLSKMTRGCTEHALYVPLFCFAVAGIFWIAVAATKHASSDGLNDLRSIGWLFTIEKSHQTIKGLDWNYWALFDFSLVHWSAMTAAIQDILLLVVIAVISLPVFIPAMALTLNAPAYNMNWEFLGHGVSNLLAGAVGTVPNLIVLTNSKFFTLAGGGRIEALIVTAFSIALFFLSAFLLPYVPTILAATLVLFLGIELIIEALWDALWSLLLWEWAVVLSTVIACTFLGFAPGVGVGIAAALLLQLWWSVYECRPKISHMGKQPDSSFVEKRDPALGRASMSGTGSAYASSSSLEAQDARSSVKGESVVLSEEQLSKCEQKIVVIHLTGYVSFVMIPKIEDALQRATTTGQSVVVDFARASRAETCVAQMLTRQAGLFSKMAAPRTLAVAGFLPNSTLHADLKRGGLKTVEMDSSIAHLSASHLDDGEVPFYKSI</sequence>
<feature type="transmembrane region" description="Helical" evidence="5">
    <location>
        <begin position="159"/>
        <end position="182"/>
    </location>
</feature>
<dbReference type="Proteomes" id="UP000799777">
    <property type="component" value="Unassembled WGS sequence"/>
</dbReference>
<dbReference type="PANTHER" id="PTHR43310:SF4">
    <property type="entry name" value="AFR304WP"/>
    <property type="match status" value="1"/>
</dbReference>
<protein>
    <recommendedName>
        <fullName evidence="6">STAS domain-containing protein</fullName>
    </recommendedName>
</protein>
<feature type="transmembrane region" description="Helical" evidence="5">
    <location>
        <begin position="208"/>
        <end position="229"/>
    </location>
</feature>
<keyword evidence="8" id="KW-1185">Reference proteome</keyword>
<keyword evidence="4 5" id="KW-0472">Membrane</keyword>
<dbReference type="GO" id="GO:0016020">
    <property type="term" value="C:membrane"/>
    <property type="evidence" value="ECO:0007669"/>
    <property type="project" value="UniProtKB-SubCell"/>
</dbReference>
<organism evidence="7 8">
    <name type="scientific">Setomelanomma holmii</name>
    <dbReference type="NCBI Taxonomy" id="210430"/>
    <lineage>
        <taxon>Eukaryota</taxon>
        <taxon>Fungi</taxon>
        <taxon>Dikarya</taxon>
        <taxon>Ascomycota</taxon>
        <taxon>Pezizomycotina</taxon>
        <taxon>Dothideomycetes</taxon>
        <taxon>Pleosporomycetidae</taxon>
        <taxon>Pleosporales</taxon>
        <taxon>Pleosporineae</taxon>
        <taxon>Phaeosphaeriaceae</taxon>
        <taxon>Setomelanomma</taxon>
    </lineage>
</organism>
<dbReference type="Pfam" id="PF00916">
    <property type="entry name" value="Sulfate_transp"/>
    <property type="match status" value="1"/>
</dbReference>
<evidence type="ECO:0000259" key="6">
    <source>
        <dbReference type="PROSITE" id="PS50801"/>
    </source>
</evidence>
<feature type="transmembrane region" description="Helical" evidence="5">
    <location>
        <begin position="412"/>
        <end position="431"/>
    </location>
</feature>
<dbReference type="InterPro" id="IPR052706">
    <property type="entry name" value="Membrane-Transporter-like"/>
</dbReference>
<evidence type="ECO:0000256" key="4">
    <source>
        <dbReference type="ARBA" id="ARBA00023136"/>
    </source>
</evidence>
<feature type="transmembrane region" description="Helical" evidence="5">
    <location>
        <begin position="75"/>
        <end position="94"/>
    </location>
</feature>
<dbReference type="PANTHER" id="PTHR43310">
    <property type="entry name" value="SULFATE TRANSPORTER YBAR-RELATED"/>
    <property type="match status" value="1"/>
</dbReference>
<feature type="transmembrane region" description="Helical" evidence="5">
    <location>
        <begin position="317"/>
        <end position="338"/>
    </location>
</feature>
<evidence type="ECO:0000256" key="2">
    <source>
        <dbReference type="ARBA" id="ARBA00022692"/>
    </source>
</evidence>
<evidence type="ECO:0000256" key="1">
    <source>
        <dbReference type="ARBA" id="ARBA00004141"/>
    </source>
</evidence>
<feature type="transmembrane region" description="Helical" evidence="5">
    <location>
        <begin position="241"/>
        <end position="261"/>
    </location>
</feature>
<dbReference type="PROSITE" id="PS50801">
    <property type="entry name" value="STAS"/>
    <property type="match status" value="1"/>
</dbReference>
<evidence type="ECO:0000256" key="5">
    <source>
        <dbReference type="SAM" id="Phobius"/>
    </source>
</evidence>
<dbReference type="InterPro" id="IPR011547">
    <property type="entry name" value="SLC26A/SulP_dom"/>
</dbReference>
<feature type="transmembrane region" description="Helical" evidence="5">
    <location>
        <begin position="443"/>
        <end position="475"/>
    </location>
</feature>
<feature type="transmembrane region" description="Helical" evidence="5">
    <location>
        <begin position="132"/>
        <end position="152"/>
    </location>
</feature>
<keyword evidence="2 5" id="KW-0812">Transmembrane</keyword>
<gene>
    <name evidence="7" type="ORF">EK21DRAFT_107635</name>
</gene>
<dbReference type="InterPro" id="IPR002645">
    <property type="entry name" value="STAS_dom"/>
</dbReference>
<dbReference type="AlphaFoldDB" id="A0A9P4HI47"/>
<keyword evidence="3 5" id="KW-1133">Transmembrane helix</keyword>
<feature type="transmembrane region" description="Helical" evidence="5">
    <location>
        <begin position="350"/>
        <end position="374"/>
    </location>
</feature>
<accession>A0A9P4HI47</accession>
<feature type="domain" description="STAS" evidence="6">
    <location>
        <begin position="549"/>
        <end position="662"/>
    </location>
</feature>
<feature type="transmembrane region" description="Helical" evidence="5">
    <location>
        <begin position="31"/>
        <end position="55"/>
    </location>
</feature>
<comment type="subcellular location">
    <subcellularLocation>
        <location evidence="1">Membrane</location>
        <topology evidence="1">Multi-pass membrane protein</topology>
    </subcellularLocation>
</comment>
<reference evidence="7" key="1">
    <citation type="journal article" date="2020" name="Stud. Mycol.">
        <title>101 Dothideomycetes genomes: a test case for predicting lifestyles and emergence of pathogens.</title>
        <authorList>
            <person name="Haridas S."/>
            <person name="Albert R."/>
            <person name="Binder M."/>
            <person name="Bloem J."/>
            <person name="Labutti K."/>
            <person name="Salamov A."/>
            <person name="Andreopoulos B."/>
            <person name="Baker S."/>
            <person name="Barry K."/>
            <person name="Bills G."/>
            <person name="Bluhm B."/>
            <person name="Cannon C."/>
            <person name="Castanera R."/>
            <person name="Culley D."/>
            <person name="Daum C."/>
            <person name="Ezra D."/>
            <person name="Gonzalez J."/>
            <person name="Henrissat B."/>
            <person name="Kuo A."/>
            <person name="Liang C."/>
            <person name="Lipzen A."/>
            <person name="Lutzoni F."/>
            <person name="Magnuson J."/>
            <person name="Mondo S."/>
            <person name="Nolan M."/>
            <person name="Ohm R."/>
            <person name="Pangilinan J."/>
            <person name="Park H.-J."/>
            <person name="Ramirez L."/>
            <person name="Alfaro M."/>
            <person name="Sun H."/>
            <person name="Tritt A."/>
            <person name="Yoshinaga Y."/>
            <person name="Zwiers L.-H."/>
            <person name="Turgeon B."/>
            <person name="Goodwin S."/>
            <person name="Spatafora J."/>
            <person name="Crous P."/>
            <person name="Grigoriev I."/>
        </authorList>
    </citation>
    <scope>NUCLEOTIDE SEQUENCE</scope>
    <source>
        <strain evidence="7">CBS 110217</strain>
    </source>
</reference>
<comment type="caution">
    <text evidence="7">The sequence shown here is derived from an EMBL/GenBank/DDBJ whole genome shotgun (WGS) entry which is preliminary data.</text>
</comment>
<evidence type="ECO:0000256" key="3">
    <source>
        <dbReference type="ARBA" id="ARBA00022989"/>
    </source>
</evidence>
<proteinExistence type="predicted"/>